<feature type="domain" description="Multidrug resistance protein MdtA-like barrel-sandwich hybrid" evidence="2">
    <location>
        <begin position="76"/>
        <end position="248"/>
    </location>
</feature>
<accession>A0A7V8NPA6</accession>
<dbReference type="EMBL" id="JACDQQ010000826">
    <property type="protein sequence ID" value="MBA0085027.1"/>
    <property type="molecule type" value="Genomic_DNA"/>
</dbReference>
<dbReference type="GO" id="GO:1990281">
    <property type="term" value="C:efflux pump complex"/>
    <property type="evidence" value="ECO:0007669"/>
    <property type="project" value="TreeGrafter"/>
</dbReference>
<feature type="coiled-coil region" evidence="1">
    <location>
        <begin position="109"/>
        <end position="143"/>
    </location>
</feature>
<dbReference type="GO" id="GO:0015562">
    <property type="term" value="F:efflux transmembrane transporter activity"/>
    <property type="evidence" value="ECO:0007669"/>
    <property type="project" value="TreeGrafter"/>
</dbReference>
<proteinExistence type="predicted"/>
<feature type="non-terminal residue" evidence="3">
    <location>
        <position position="259"/>
    </location>
</feature>
<dbReference type="Gene3D" id="1.10.287.470">
    <property type="entry name" value="Helix hairpin bin"/>
    <property type="match status" value="1"/>
</dbReference>
<organism evidence="3 4">
    <name type="scientific">Candidatus Acidiferrum panamense</name>
    <dbReference type="NCBI Taxonomy" id="2741543"/>
    <lineage>
        <taxon>Bacteria</taxon>
        <taxon>Pseudomonadati</taxon>
        <taxon>Acidobacteriota</taxon>
        <taxon>Terriglobia</taxon>
        <taxon>Candidatus Acidiferrales</taxon>
        <taxon>Candidatus Acidiferrum</taxon>
    </lineage>
</organism>
<evidence type="ECO:0000259" key="2">
    <source>
        <dbReference type="Pfam" id="PF25917"/>
    </source>
</evidence>
<evidence type="ECO:0000256" key="1">
    <source>
        <dbReference type="SAM" id="Coils"/>
    </source>
</evidence>
<protein>
    <submittedName>
        <fullName evidence="3">Biotin/lipoyl-binding protein</fullName>
    </submittedName>
</protein>
<dbReference type="AlphaFoldDB" id="A0A7V8NPA6"/>
<comment type="caution">
    <text evidence="3">The sequence shown here is derived from an EMBL/GenBank/DDBJ whole genome shotgun (WGS) entry which is preliminary data.</text>
</comment>
<dbReference type="Pfam" id="PF25917">
    <property type="entry name" value="BSH_RND"/>
    <property type="match status" value="1"/>
</dbReference>
<dbReference type="Gene3D" id="2.40.50.100">
    <property type="match status" value="1"/>
</dbReference>
<evidence type="ECO:0000313" key="3">
    <source>
        <dbReference type="EMBL" id="MBA0085027.1"/>
    </source>
</evidence>
<reference evidence="3" key="1">
    <citation type="submission" date="2020-06" db="EMBL/GenBank/DDBJ databases">
        <title>Legume-microbial interactions unlock mineral nutrients during tropical forest succession.</title>
        <authorList>
            <person name="Epihov D.Z."/>
        </authorList>
    </citation>
    <scope>NUCLEOTIDE SEQUENCE [LARGE SCALE GENOMIC DNA]</scope>
    <source>
        <strain evidence="3">Pan2503</strain>
    </source>
</reference>
<dbReference type="InterPro" id="IPR058625">
    <property type="entry name" value="MdtA-like_BSH"/>
</dbReference>
<dbReference type="SUPFAM" id="SSF111369">
    <property type="entry name" value="HlyD-like secretion proteins"/>
    <property type="match status" value="1"/>
</dbReference>
<dbReference type="Proteomes" id="UP000567293">
    <property type="component" value="Unassembled WGS sequence"/>
</dbReference>
<sequence length="259" mass="27514">MSSNGNGLASGKNGKKRRRRILWSALVVLLLGGGAYGVKAALSPNHTIDPSKLASAERGDLARVVVATGKIEPLSKVEVKSKASGIVKKLYVDYGDRVKPGQVLADLDKVQLEAVVRAASANLQAAEAALQSAKATLERNKVDAEGPDVPFLKLNMERAEQMYKDGVMSKSLVEDAEKNYRLALNKQVSAQRNLLVSEAEIAKCDAQVAQAKASLENAQEDLRNSTIISPIDGLVLSRDVNVGDAVSSILVLGSQATLI</sequence>
<dbReference type="PANTHER" id="PTHR30469">
    <property type="entry name" value="MULTIDRUG RESISTANCE PROTEIN MDTA"/>
    <property type="match status" value="1"/>
</dbReference>
<evidence type="ECO:0000313" key="4">
    <source>
        <dbReference type="Proteomes" id="UP000567293"/>
    </source>
</evidence>
<dbReference type="PANTHER" id="PTHR30469:SF33">
    <property type="entry name" value="SLR1207 PROTEIN"/>
    <property type="match status" value="1"/>
</dbReference>
<keyword evidence="1" id="KW-0175">Coiled coil</keyword>
<gene>
    <name evidence="3" type="ORF">HRJ53_08525</name>
</gene>
<name>A0A7V8NPA6_9BACT</name>
<keyword evidence="4" id="KW-1185">Reference proteome</keyword>
<feature type="coiled-coil region" evidence="1">
    <location>
        <begin position="173"/>
        <end position="228"/>
    </location>
</feature>